<protein>
    <recommendedName>
        <fullName evidence="3">DUF1963 domain-containing protein</fullName>
    </recommendedName>
</protein>
<dbReference type="EMBL" id="MUTJ01000012">
    <property type="protein sequence ID" value="ONU92746.1"/>
    <property type="molecule type" value="Genomic_DNA"/>
</dbReference>
<name>A0A1V2WB62_9BURK</name>
<dbReference type="Proteomes" id="UP000188543">
    <property type="component" value="Unassembled WGS sequence"/>
</dbReference>
<reference evidence="1 2" key="1">
    <citation type="submission" date="2016-08" db="EMBL/GenBank/DDBJ databases">
        <authorList>
            <person name="Seilhamer J.J."/>
        </authorList>
    </citation>
    <scope>NUCLEOTIDE SEQUENCE [LARGE SCALE GENOMIC DNA]</scope>
    <source>
        <strain evidence="1 2">VC14762</strain>
    </source>
</reference>
<dbReference type="AlphaFoldDB" id="A0A1V2WB62"/>
<sequence>MPTAHTLLDDYERLGWTGNDPMSQMLALRRDEPAALVDLVIASFDRTFAHATFIDAAIDLMDDIAFANVAAEAWRRVVEGAWNARLANVLSSVALRSPQVFSDHWDVLLDVVVPRHSPRMHCAEYAWRALDAATIDAWRRRLAQAPAVDDAARARAVALLHSRQPAAVLDAVARLFPDDPEQAANWLMSAGYTLEHGTLRALHGDPPLHIDFGRALRAPALRDMPKWKREIQANHPTWQAGESRRSNAHFGGVSPHRCGLCHQPLHRLLTLPQPIEAGIDSTTPVSFATCLACLGWESDGPLFYRHDESGHAVAHPSQRHDAAIEPDYPASPFVESDVDVFAAPARWAWQEWGESNGRQNLSRVGGPPSWVQSAWYPDCPDCSRKMRFAMQLDSELPQVDGGEWLWGSGGANYTFWCAPCRTSAHLWQCT</sequence>
<dbReference type="RefSeq" id="WP_077020821.1">
    <property type="nucleotide sequence ID" value="NZ_CADETK010000013.1"/>
</dbReference>
<comment type="caution">
    <text evidence="1">The sequence shown here is derived from an EMBL/GenBank/DDBJ whole genome shotgun (WGS) entry which is preliminary data.</text>
</comment>
<accession>A0A1V2WB62</accession>
<proteinExistence type="predicted"/>
<evidence type="ECO:0000313" key="2">
    <source>
        <dbReference type="Proteomes" id="UP000188543"/>
    </source>
</evidence>
<gene>
    <name evidence="1" type="ORF">A8E72_02315</name>
</gene>
<evidence type="ECO:0008006" key="3">
    <source>
        <dbReference type="Google" id="ProtNLM"/>
    </source>
</evidence>
<dbReference type="OrthoDB" id="5351532at2"/>
<organism evidence="1 2">
    <name type="scientific">Burkholderia cenocepacia</name>
    <dbReference type="NCBI Taxonomy" id="95486"/>
    <lineage>
        <taxon>Bacteria</taxon>
        <taxon>Pseudomonadati</taxon>
        <taxon>Pseudomonadota</taxon>
        <taxon>Betaproteobacteria</taxon>
        <taxon>Burkholderiales</taxon>
        <taxon>Burkholderiaceae</taxon>
        <taxon>Burkholderia</taxon>
        <taxon>Burkholderia cepacia complex</taxon>
    </lineage>
</organism>
<evidence type="ECO:0000313" key="1">
    <source>
        <dbReference type="EMBL" id="ONU92746.1"/>
    </source>
</evidence>